<dbReference type="Proteomes" id="UP001162501">
    <property type="component" value="Chromosome 10"/>
</dbReference>
<organism evidence="1 2">
    <name type="scientific">Rangifer tarandus platyrhynchus</name>
    <name type="common">Svalbard reindeer</name>
    <dbReference type="NCBI Taxonomy" id="3082113"/>
    <lineage>
        <taxon>Eukaryota</taxon>
        <taxon>Metazoa</taxon>
        <taxon>Chordata</taxon>
        <taxon>Craniata</taxon>
        <taxon>Vertebrata</taxon>
        <taxon>Euteleostomi</taxon>
        <taxon>Mammalia</taxon>
        <taxon>Eutheria</taxon>
        <taxon>Laurasiatheria</taxon>
        <taxon>Artiodactyla</taxon>
        <taxon>Ruminantia</taxon>
        <taxon>Pecora</taxon>
        <taxon>Cervidae</taxon>
        <taxon>Odocoileinae</taxon>
        <taxon>Rangifer</taxon>
    </lineage>
</organism>
<protein>
    <submittedName>
        <fullName evidence="1">Uncharacterized protein</fullName>
    </submittedName>
</protein>
<name>A0AC59Y5A0_RANTA</name>
<reference evidence="1" key="1">
    <citation type="submission" date="2023-05" db="EMBL/GenBank/DDBJ databases">
        <authorList>
            <consortium name="ELIXIR-Norway"/>
        </authorList>
    </citation>
    <scope>NUCLEOTIDE SEQUENCE</scope>
</reference>
<sequence>MATGLKNRIHKKFLFSVVSMFLSAGPIVPLPQECLPSERTQTAETLSRWMLKPTAKWKQRATPSPEDFSPAKRHTHTLQFQPVASQNKRCDKPVKIELLTEDRTFEYNRTGSRNHALRGS</sequence>
<accession>A0AC59Y5A0</accession>
<reference evidence="1" key="2">
    <citation type="submission" date="2025-03" db="EMBL/GenBank/DDBJ databases">
        <authorList>
            <consortium name="ELIXIR-Norway"/>
            <consortium name="Elixir Norway"/>
        </authorList>
    </citation>
    <scope>NUCLEOTIDE SEQUENCE</scope>
</reference>
<evidence type="ECO:0000313" key="2">
    <source>
        <dbReference type="Proteomes" id="UP001162501"/>
    </source>
</evidence>
<proteinExistence type="predicted"/>
<evidence type="ECO:0000313" key="1">
    <source>
        <dbReference type="EMBL" id="CAM9393813.1"/>
    </source>
</evidence>
<gene>
    <name evidence="1" type="ORF">MRATA1EN22A_LOCUS1897</name>
</gene>
<dbReference type="EMBL" id="OX596094">
    <property type="protein sequence ID" value="CAM9393813.1"/>
    <property type="molecule type" value="Genomic_DNA"/>
</dbReference>